<accession>A0A068UXW7</accession>
<feature type="signal peptide" evidence="1">
    <location>
        <begin position="1"/>
        <end position="26"/>
    </location>
</feature>
<reference evidence="3" key="1">
    <citation type="journal article" date="2014" name="Science">
        <title>The coffee genome provides insight into the convergent evolution of caffeine biosynthesis.</title>
        <authorList>
            <person name="Denoeud F."/>
            <person name="Carretero-Paulet L."/>
            <person name="Dereeper A."/>
            <person name="Droc G."/>
            <person name="Guyot R."/>
            <person name="Pietrella M."/>
            <person name="Zheng C."/>
            <person name="Alberti A."/>
            <person name="Anthony F."/>
            <person name="Aprea G."/>
            <person name="Aury J.M."/>
            <person name="Bento P."/>
            <person name="Bernard M."/>
            <person name="Bocs S."/>
            <person name="Campa C."/>
            <person name="Cenci A."/>
            <person name="Combes M.C."/>
            <person name="Crouzillat D."/>
            <person name="Da Silva C."/>
            <person name="Daddiego L."/>
            <person name="De Bellis F."/>
            <person name="Dussert S."/>
            <person name="Garsmeur O."/>
            <person name="Gayraud T."/>
            <person name="Guignon V."/>
            <person name="Jahn K."/>
            <person name="Jamilloux V."/>
            <person name="Joet T."/>
            <person name="Labadie K."/>
            <person name="Lan T."/>
            <person name="Leclercq J."/>
            <person name="Lepelley M."/>
            <person name="Leroy T."/>
            <person name="Li L.T."/>
            <person name="Librado P."/>
            <person name="Lopez L."/>
            <person name="Munoz A."/>
            <person name="Noel B."/>
            <person name="Pallavicini A."/>
            <person name="Perrotta G."/>
            <person name="Poncet V."/>
            <person name="Pot D."/>
            <person name="Priyono X."/>
            <person name="Rigoreau M."/>
            <person name="Rouard M."/>
            <person name="Rozas J."/>
            <person name="Tranchant-Dubreuil C."/>
            <person name="VanBuren R."/>
            <person name="Zhang Q."/>
            <person name="Andrade A.C."/>
            <person name="Argout X."/>
            <person name="Bertrand B."/>
            <person name="de Kochko A."/>
            <person name="Graziosi G."/>
            <person name="Henry R.J."/>
            <person name="Jayarama X."/>
            <person name="Ming R."/>
            <person name="Nagai C."/>
            <person name="Rounsley S."/>
            <person name="Sankoff D."/>
            <person name="Giuliano G."/>
            <person name="Albert V.A."/>
            <person name="Wincker P."/>
            <person name="Lashermes P."/>
        </authorList>
    </citation>
    <scope>NUCLEOTIDE SEQUENCE [LARGE SCALE GENOMIC DNA]</scope>
    <source>
        <strain evidence="3">cv. DH200-94</strain>
    </source>
</reference>
<dbReference type="Gramene" id="CDP13385">
    <property type="protein sequence ID" value="CDP13385"/>
    <property type="gene ID" value="GSCOC_T00038302001"/>
</dbReference>
<name>A0A068UXW7_COFCA</name>
<dbReference type="Gene3D" id="3.30.900.10">
    <property type="entry name" value="HORMA domain"/>
    <property type="match status" value="1"/>
</dbReference>
<feature type="chain" id="PRO_5001655214" evidence="1">
    <location>
        <begin position="27"/>
        <end position="95"/>
    </location>
</feature>
<gene>
    <name evidence="2" type="ORF">GSCOC_T00038302001</name>
</gene>
<evidence type="ECO:0000313" key="2">
    <source>
        <dbReference type="EMBL" id="CDP13385.1"/>
    </source>
</evidence>
<dbReference type="InParanoid" id="A0A068UXW7"/>
<dbReference type="AlphaFoldDB" id="A0A068UXW7"/>
<evidence type="ECO:0000256" key="1">
    <source>
        <dbReference type="SAM" id="SignalP"/>
    </source>
</evidence>
<organism evidence="2 3">
    <name type="scientific">Coffea canephora</name>
    <name type="common">Robusta coffee</name>
    <dbReference type="NCBI Taxonomy" id="49390"/>
    <lineage>
        <taxon>Eukaryota</taxon>
        <taxon>Viridiplantae</taxon>
        <taxon>Streptophyta</taxon>
        <taxon>Embryophyta</taxon>
        <taxon>Tracheophyta</taxon>
        <taxon>Spermatophyta</taxon>
        <taxon>Magnoliopsida</taxon>
        <taxon>eudicotyledons</taxon>
        <taxon>Gunneridae</taxon>
        <taxon>Pentapetalae</taxon>
        <taxon>asterids</taxon>
        <taxon>lamiids</taxon>
        <taxon>Gentianales</taxon>
        <taxon>Rubiaceae</taxon>
        <taxon>Ixoroideae</taxon>
        <taxon>Gardenieae complex</taxon>
        <taxon>Bertiereae - Coffeeae clade</taxon>
        <taxon>Coffeeae</taxon>
        <taxon>Coffea</taxon>
    </lineage>
</organism>
<dbReference type="InterPro" id="IPR036570">
    <property type="entry name" value="HORMA_dom_sf"/>
</dbReference>
<dbReference type="SUPFAM" id="SSF56019">
    <property type="entry name" value="The spindle assembly checkpoint protein mad2"/>
    <property type="match status" value="1"/>
</dbReference>
<evidence type="ECO:0000313" key="3">
    <source>
        <dbReference type="Proteomes" id="UP000295252"/>
    </source>
</evidence>
<keyword evidence="3" id="KW-1185">Reference proteome</keyword>
<protein>
    <submittedName>
        <fullName evidence="2">Uncharacterized protein</fullName>
    </submittedName>
</protein>
<proteinExistence type="predicted"/>
<dbReference type="Proteomes" id="UP000295252">
    <property type="component" value="Chromosome III"/>
</dbReference>
<dbReference type="PhylomeDB" id="A0A068UXW7"/>
<sequence>MRPLLYCLLSLSFWALLFLFGVAIVAHEPRMFDVLAHIEKDVTGLFTWINESDAKLIANPDKSEVYSLQMRIHKVDTLVSYKNDKWDEPCSSRLC</sequence>
<dbReference type="EMBL" id="HG739158">
    <property type="protein sequence ID" value="CDP13385.1"/>
    <property type="molecule type" value="Genomic_DNA"/>
</dbReference>
<keyword evidence="1" id="KW-0732">Signal</keyword>
<dbReference type="STRING" id="49390.A0A068UXW7"/>